<evidence type="ECO:0000313" key="3">
    <source>
        <dbReference type="EMBL" id="GAG38948.1"/>
    </source>
</evidence>
<feature type="domain" description="Yeast cell wall synthesis Kre9/Knh1-like N-terminal" evidence="2">
    <location>
        <begin position="98"/>
        <end position="172"/>
    </location>
</feature>
<comment type="caution">
    <text evidence="3">The sequence shown here is derived from an EMBL/GenBank/DDBJ whole genome shotgun (WGS) entry which is preliminary data.</text>
</comment>
<evidence type="ECO:0000256" key="1">
    <source>
        <dbReference type="ARBA" id="ARBA00022729"/>
    </source>
</evidence>
<accession>X0XQN0</accession>
<name>X0XQN0_9ZZZZ</name>
<feature type="non-terminal residue" evidence="3">
    <location>
        <position position="1"/>
    </location>
</feature>
<evidence type="ECO:0000259" key="2">
    <source>
        <dbReference type="Pfam" id="PF10342"/>
    </source>
</evidence>
<dbReference type="AlphaFoldDB" id="X0XQN0"/>
<dbReference type="InterPro" id="IPR018466">
    <property type="entry name" value="Kre9/Knh1-like_N"/>
</dbReference>
<reference evidence="3" key="1">
    <citation type="journal article" date="2014" name="Front. Microbiol.">
        <title>High frequency of phylogenetically diverse reductive dehalogenase-homologous genes in deep subseafloor sedimentary metagenomes.</title>
        <authorList>
            <person name="Kawai M."/>
            <person name="Futagami T."/>
            <person name="Toyoda A."/>
            <person name="Takaki Y."/>
            <person name="Nishi S."/>
            <person name="Hori S."/>
            <person name="Arai W."/>
            <person name="Tsubouchi T."/>
            <person name="Morono Y."/>
            <person name="Uchiyama I."/>
            <person name="Ito T."/>
            <person name="Fujiyama A."/>
            <person name="Inagaki F."/>
            <person name="Takami H."/>
        </authorList>
    </citation>
    <scope>NUCLEOTIDE SEQUENCE</scope>
    <source>
        <strain evidence="3">Expedition CK06-06</strain>
    </source>
</reference>
<dbReference type="Pfam" id="PF10342">
    <property type="entry name" value="Kre9_KNH"/>
    <property type="match status" value="1"/>
</dbReference>
<organism evidence="3">
    <name type="scientific">marine sediment metagenome</name>
    <dbReference type="NCBI Taxonomy" id="412755"/>
    <lineage>
        <taxon>unclassified sequences</taxon>
        <taxon>metagenomes</taxon>
        <taxon>ecological metagenomes</taxon>
    </lineage>
</organism>
<sequence>TVTTENKGDYAKEVDAILDPLRITITNPTAGTIWIKGKEVEITWEIQTTSTSTKNHENDLNPLYSSKNILSPSLMRNIVSSTSEKRSSPKSLKIESDSNNIRPLYLPHVKIYLYKGGSELLTIVTELVNTGSYTWTVDPSLEDGTDYKIRLNVWPEKPNIQYIYWMSNEFTIKE</sequence>
<proteinExistence type="predicted"/>
<keyword evidence="1" id="KW-0732">Signal</keyword>
<protein>
    <recommendedName>
        <fullName evidence="2">Yeast cell wall synthesis Kre9/Knh1-like N-terminal domain-containing protein</fullName>
    </recommendedName>
</protein>
<dbReference type="EMBL" id="BARS01046007">
    <property type="protein sequence ID" value="GAG38948.1"/>
    <property type="molecule type" value="Genomic_DNA"/>
</dbReference>
<gene>
    <name evidence="3" type="ORF">S01H1_69303</name>
</gene>